<proteinExistence type="predicted"/>
<dbReference type="GO" id="GO:0000272">
    <property type="term" value="P:polysaccharide catabolic process"/>
    <property type="evidence" value="ECO:0007669"/>
    <property type="project" value="InterPro"/>
</dbReference>
<dbReference type="Proteomes" id="UP000245430">
    <property type="component" value="Unassembled WGS sequence"/>
</dbReference>
<dbReference type="AlphaFoldDB" id="A0A316DM79"/>
<dbReference type="CDD" id="cd08547">
    <property type="entry name" value="Type_II_cohesin"/>
    <property type="match status" value="1"/>
</dbReference>
<sequence>MKTITYKWKLLIATFSLIFYSSMSLGQVDLIASVNDANPPLSNGQNFTYELVAVASSNYRGVQVTLDYDPSLIQAVSLTPVYNFQVELANNIDNGNGVIEYAGGDFSGNISGTETIFTIVFNVIDNSSTISIMHDFSGALGTAVTNAAGQNVLGATNSIVFETLNISNEDFKSNISIYPNPVKGNLNITTNHTSEINEIRLYTIDGKLVFIDKDIKMTNNHLNIDTLSTLTNGLYLMTLTSVSGEKATYKVVIDH</sequence>
<evidence type="ECO:0000313" key="5">
    <source>
        <dbReference type="Proteomes" id="UP000245430"/>
    </source>
</evidence>
<evidence type="ECO:0000256" key="1">
    <source>
        <dbReference type="ARBA" id="ARBA00022729"/>
    </source>
</evidence>
<evidence type="ECO:0000259" key="3">
    <source>
        <dbReference type="Pfam" id="PF18962"/>
    </source>
</evidence>
<evidence type="ECO:0000313" key="4">
    <source>
        <dbReference type="EMBL" id="PWK18652.1"/>
    </source>
</evidence>
<feature type="domain" description="Cohesin" evidence="2">
    <location>
        <begin position="46"/>
        <end position="135"/>
    </location>
</feature>
<dbReference type="NCBIfam" id="TIGR04183">
    <property type="entry name" value="Por_Secre_tail"/>
    <property type="match status" value="1"/>
</dbReference>
<dbReference type="GO" id="GO:0030246">
    <property type="term" value="F:carbohydrate binding"/>
    <property type="evidence" value="ECO:0007669"/>
    <property type="project" value="InterPro"/>
</dbReference>
<evidence type="ECO:0000259" key="2">
    <source>
        <dbReference type="Pfam" id="PF00963"/>
    </source>
</evidence>
<dbReference type="Pfam" id="PF18962">
    <property type="entry name" value="Por_Secre_tail"/>
    <property type="match status" value="1"/>
</dbReference>
<feature type="domain" description="Secretion system C-terminal sorting" evidence="3">
    <location>
        <begin position="177"/>
        <end position="253"/>
    </location>
</feature>
<keyword evidence="1" id="KW-0732">Signal</keyword>
<dbReference type="InterPro" id="IPR026444">
    <property type="entry name" value="Secre_tail"/>
</dbReference>
<gene>
    <name evidence="4" type="ORF">LX78_01959</name>
</gene>
<dbReference type="InterPro" id="IPR002102">
    <property type="entry name" value="Cohesin_dom"/>
</dbReference>
<organism evidence="4 5">
    <name type="scientific">Xanthomarina spongicola</name>
    <dbReference type="NCBI Taxonomy" id="570520"/>
    <lineage>
        <taxon>Bacteria</taxon>
        <taxon>Pseudomonadati</taxon>
        <taxon>Bacteroidota</taxon>
        <taxon>Flavobacteriia</taxon>
        <taxon>Flavobacteriales</taxon>
        <taxon>Flavobacteriaceae</taxon>
        <taxon>Xanthomarina</taxon>
    </lineage>
</organism>
<dbReference type="Gene3D" id="2.60.40.680">
    <property type="match status" value="1"/>
</dbReference>
<dbReference type="EMBL" id="QGGP01000004">
    <property type="protein sequence ID" value="PWK18652.1"/>
    <property type="molecule type" value="Genomic_DNA"/>
</dbReference>
<keyword evidence="5" id="KW-1185">Reference proteome</keyword>
<dbReference type="Pfam" id="PF00963">
    <property type="entry name" value="Cohesin"/>
    <property type="match status" value="1"/>
</dbReference>
<dbReference type="InterPro" id="IPR008965">
    <property type="entry name" value="CBM2/CBM3_carb-bd_dom_sf"/>
</dbReference>
<reference evidence="4 5" key="1">
    <citation type="submission" date="2018-05" db="EMBL/GenBank/DDBJ databases">
        <title>Genomic Encyclopedia of Archaeal and Bacterial Type Strains, Phase II (KMG-II): from individual species to whole genera.</title>
        <authorList>
            <person name="Goeker M."/>
        </authorList>
    </citation>
    <scope>NUCLEOTIDE SEQUENCE [LARGE SCALE GENOMIC DNA]</scope>
    <source>
        <strain evidence="4 5">DSM 22637</strain>
    </source>
</reference>
<accession>A0A316DM79</accession>
<dbReference type="SUPFAM" id="SSF49384">
    <property type="entry name" value="Carbohydrate-binding domain"/>
    <property type="match status" value="1"/>
</dbReference>
<protein>
    <submittedName>
        <fullName evidence="4">Putative secreted protein (Por secretion system target)</fullName>
    </submittedName>
</protein>
<comment type="caution">
    <text evidence="4">The sequence shown here is derived from an EMBL/GenBank/DDBJ whole genome shotgun (WGS) entry which is preliminary data.</text>
</comment>
<name>A0A316DM79_9FLAO</name>
<dbReference type="RefSeq" id="WP_170109839.1">
    <property type="nucleotide sequence ID" value="NZ_QGGP01000004.1"/>
</dbReference>